<dbReference type="InterPro" id="IPR011257">
    <property type="entry name" value="DNA_glycosylase"/>
</dbReference>
<dbReference type="AlphaFoldDB" id="A0A9D7XMZ4"/>
<dbReference type="PANTHER" id="PTHR30037:SF4">
    <property type="entry name" value="DNA-3-METHYLADENINE GLYCOSYLASE I"/>
    <property type="match status" value="1"/>
</dbReference>
<evidence type="ECO:0000313" key="3">
    <source>
        <dbReference type="Proteomes" id="UP000808337"/>
    </source>
</evidence>
<feature type="binding site" evidence="1">
    <location>
        <position position="10"/>
    </location>
    <ligand>
        <name>Zn(2+)</name>
        <dbReference type="ChEBI" id="CHEBI:29105"/>
    </ligand>
</feature>
<dbReference type="EMBL" id="JADKGY010000001">
    <property type="protein sequence ID" value="MBK9981700.1"/>
    <property type="molecule type" value="Genomic_DNA"/>
</dbReference>
<evidence type="ECO:0000256" key="1">
    <source>
        <dbReference type="PIRSR" id="PIRSR605019-1"/>
    </source>
</evidence>
<name>A0A9D7XMZ4_9BACT</name>
<feature type="binding site" evidence="1">
    <location>
        <position position="185"/>
    </location>
    <ligand>
        <name>Zn(2+)</name>
        <dbReference type="ChEBI" id="CHEBI:29105"/>
    </ligand>
</feature>
<proteinExistence type="predicted"/>
<dbReference type="SUPFAM" id="SSF48150">
    <property type="entry name" value="DNA-glycosylase"/>
    <property type="match status" value="1"/>
</dbReference>
<dbReference type="Pfam" id="PF03352">
    <property type="entry name" value="Adenine_glyco"/>
    <property type="match status" value="1"/>
</dbReference>
<dbReference type="InterPro" id="IPR005019">
    <property type="entry name" value="Adenine_glyco"/>
</dbReference>
<keyword evidence="1" id="KW-0479">Metal-binding</keyword>
<sequence length="199" mass="22987">MSKSKEITRCHWPGNDELYLHYHDTVWGVPEWDNKALFAKLILDGAQAGLSWITILRRQPGYMAVFDNLDPEKIAKYADKKLEKILLDDRIIRNRLKVFATRTNAKAYLEMLDQGIDFSTHLWSFVDGKPIITKIKSKEDFRATSPESDALSKDLKKRGFSFVGSTIIYAFMQAVGMYNDHIVTCFRHEEVNKLKPKSL</sequence>
<keyword evidence="1" id="KW-0862">Zinc</keyword>
<feature type="binding site" evidence="1">
    <location>
        <position position="181"/>
    </location>
    <ligand>
        <name>Zn(2+)</name>
        <dbReference type="ChEBI" id="CHEBI:29105"/>
    </ligand>
</feature>
<organism evidence="2 3">
    <name type="scientific">Candidatus Opimibacter skivensis</name>
    <dbReference type="NCBI Taxonomy" id="2982028"/>
    <lineage>
        <taxon>Bacteria</taxon>
        <taxon>Pseudomonadati</taxon>
        <taxon>Bacteroidota</taxon>
        <taxon>Saprospiria</taxon>
        <taxon>Saprospirales</taxon>
        <taxon>Saprospiraceae</taxon>
        <taxon>Candidatus Opimibacter</taxon>
    </lineage>
</organism>
<dbReference type="PANTHER" id="PTHR30037">
    <property type="entry name" value="DNA-3-METHYLADENINE GLYCOSYLASE 1"/>
    <property type="match status" value="1"/>
</dbReference>
<dbReference type="GO" id="GO:0006284">
    <property type="term" value="P:base-excision repair"/>
    <property type="evidence" value="ECO:0007669"/>
    <property type="project" value="InterPro"/>
</dbReference>
<evidence type="ECO:0000313" key="2">
    <source>
        <dbReference type="EMBL" id="MBK9981700.1"/>
    </source>
</evidence>
<comment type="caution">
    <text evidence="2">The sequence shown here is derived from an EMBL/GenBank/DDBJ whole genome shotgun (WGS) entry which is preliminary data.</text>
</comment>
<gene>
    <name evidence="2" type="ORF">IPP15_04630</name>
</gene>
<accession>A0A9D7XMZ4</accession>
<dbReference type="InterPro" id="IPR052891">
    <property type="entry name" value="DNA-3mA_glycosylase"/>
</dbReference>
<feature type="binding site" evidence="1">
    <location>
        <position position="23"/>
    </location>
    <ligand>
        <name>Zn(2+)</name>
        <dbReference type="ChEBI" id="CHEBI:29105"/>
    </ligand>
</feature>
<dbReference type="GO" id="GO:0046872">
    <property type="term" value="F:metal ion binding"/>
    <property type="evidence" value="ECO:0007669"/>
    <property type="project" value="UniProtKB-KW"/>
</dbReference>
<dbReference type="Gene3D" id="1.10.340.30">
    <property type="entry name" value="Hypothetical protein, domain 2"/>
    <property type="match status" value="1"/>
</dbReference>
<protein>
    <submittedName>
        <fullName evidence="2">DNA-3-methyladenine glycosylase I</fullName>
    </submittedName>
</protein>
<dbReference type="Proteomes" id="UP000808337">
    <property type="component" value="Unassembled WGS sequence"/>
</dbReference>
<reference evidence="2 3" key="1">
    <citation type="submission" date="2020-10" db="EMBL/GenBank/DDBJ databases">
        <title>Connecting structure to function with the recovery of over 1000 high-quality activated sludge metagenome-assembled genomes encoding full-length rRNA genes using long-read sequencing.</title>
        <authorList>
            <person name="Singleton C.M."/>
            <person name="Petriglieri F."/>
            <person name="Kristensen J.M."/>
            <person name="Kirkegaard R.H."/>
            <person name="Michaelsen T.Y."/>
            <person name="Andersen M.H."/>
            <person name="Karst S.M."/>
            <person name="Dueholm M.S."/>
            <person name="Nielsen P.H."/>
            <person name="Albertsen M."/>
        </authorList>
    </citation>
    <scope>NUCLEOTIDE SEQUENCE [LARGE SCALE GENOMIC DNA]</scope>
    <source>
        <strain evidence="2">Ribe_18-Q3-R11-54_MAXAC.273</strain>
    </source>
</reference>
<dbReference type="GO" id="GO:0008725">
    <property type="term" value="F:DNA-3-methyladenine glycosylase activity"/>
    <property type="evidence" value="ECO:0007669"/>
    <property type="project" value="InterPro"/>
</dbReference>